<sequence length="69" mass="7440">MDLDMIITHLDNFVDTWKGWNKVMGGVEDAITSSTNFLAIFPALNELSSLGLSSEIEFGTSSNLSSAAE</sequence>
<dbReference type="Proteomes" id="UP000336646">
    <property type="component" value="Unassembled WGS sequence"/>
</dbReference>
<dbReference type="OrthoDB" id="4426446at2"/>
<evidence type="ECO:0000313" key="1">
    <source>
        <dbReference type="EMBL" id="TVS26503.1"/>
    </source>
</evidence>
<dbReference type="AlphaFoldDB" id="A0A6C1TWS1"/>
<comment type="caution">
    <text evidence="1">The sequence shown here is derived from an EMBL/GenBank/DDBJ whole genome shotgun (WGS) entry which is preliminary data.</text>
</comment>
<dbReference type="RefSeq" id="WP_144773722.1">
    <property type="nucleotide sequence ID" value="NZ_RXIR01000029.1"/>
</dbReference>
<name>A0A6C1TWS1_9CORY</name>
<organism evidence="1 2">
    <name type="scientific">Corynebacterium sanguinis</name>
    <dbReference type="NCBI Taxonomy" id="2594913"/>
    <lineage>
        <taxon>Bacteria</taxon>
        <taxon>Bacillati</taxon>
        <taxon>Actinomycetota</taxon>
        <taxon>Actinomycetes</taxon>
        <taxon>Mycobacteriales</taxon>
        <taxon>Corynebacteriaceae</taxon>
        <taxon>Corynebacterium</taxon>
    </lineage>
</organism>
<dbReference type="EMBL" id="RXIR01000029">
    <property type="protein sequence ID" value="TVS26503.1"/>
    <property type="molecule type" value="Genomic_DNA"/>
</dbReference>
<protein>
    <submittedName>
        <fullName evidence="1">Uncharacterized protein</fullName>
    </submittedName>
</protein>
<evidence type="ECO:0000313" key="2">
    <source>
        <dbReference type="Proteomes" id="UP000336646"/>
    </source>
</evidence>
<accession>A0A6C1TWS1</accession>
<proteinExistence type="predicted"/>
<reference evidence="1 2" key="1">
    <citation type="submission" date="2018-12" db="EMBL/GenBank/DDBJ databases">
        <title>Corynebacterium sanguinis sp. nov., a clinically-associated and environmental corynebacterium.</title>
        <authorList>
            <person name="Gonzales-Siles L."/>
            <person name="Jaen-Luchoro D."/>
            <person name="Cardew S."/>
            <person name="Inganas E."/>
            <person name="Ohlen M."/>
            <person name="Jensie-Markopolous S."/>
            <person name="Pinyeiro-Iglesias B."/>
            <person name="Molin K."/>
            <person name="Skovbjerg S."/>
            <person name="Svensson-Stadler L."/>
            <person name="Funke G."/>
            <person name="Moore E.R.B."/>
        </authorList>
    </citation>
    <scope>NUCLEOTIDE SEQUENCE [LARGE SCALE GENOMIC DNA]</scope>
    <source>
        <strain evidence="1 2">58734</strain>
    </source>
</reference>
<gene>
    <name evidence="1" type="ORF">EKI59_10515</name>
</gene>